<evidence type="ECO:0000256" key="1">
    <source>
        <dbReference type="SAM" id="MobiDB-lite"/>
    </source>
</evidence>
<dbReference type="RefSeq" id="WP_101464124.1">
    <property type="nucleotide sequence ID" value="NZ_JBFAFS010000014.1"/>
</dbReference>
<gene>
    <name evidence="3" type="ORF">ATK86_1812</name>
</gene>
<feature type="region of interest" description="Disordered" evidence="1">
    <location>
        <begin position="55"/>
        <end position="78"/>
    </location>
</feature>
<keyword evidence="2" id="KW-1133">Transmembrane helix</keyword>
<keyword evidence="4" id="KW-1185">Reference proteome</keyword>
<dbReference type="EMBL" id="PJMW01000002">
    <property type="protein sequence ID" value="PKV77471.1"/>
    <property type="molecule type" value="Genomic_DNA"/>
</dbReference>
<proteinExistence type="predicted"/>
<feature type="transmembrane region" description="Helical" evidence="2">
    <location>
        <begin position="213"/>
        <end position="232"/>
    </location>
</feature>
<dbReference type="Proteomes" id="UP000233766">
    <property type="component" value="Unassembled WGS sequence"/>
</dbReference>
<name>A0A2N3V788_9NOCA</name>
<feature type="transmembrane region" description="Helical" evidence="2">
    <location>
        <begin position="156"/>
        <end position="177"/>
    </location>
</feature>
<comment type="caution">
    <text evidence="3">The sequence shown here is derived from an EMBL/GenBank/DDBJ whole genome shotgun (WGS) entry which is preliminary data.</text>
</comment>
<organism evidence="3 4">
    <name type="scientific">Nocardia fluminea</name>
    <dbReference type="NCBI Taxonomy" id="134984"/>
    <lineage>
        <taxon>Bacteria</taxon>
        <taxon>Bacillati</taxon>
        <taxon>Actinomycetota</taxon>
        <taxon>Actinomycetes</taxon>
        <taxon>Mycobacteriales</taxon>
        <taxon>Nocardiaceae</taxon>
        <taxon>Nocardia</taxon>
    </lineage>
</organism>
<dbReference type="OrthoDB" id="4556509at2"/>
<reference evidence="3 4" key="1">
    <citation type="submission" date="2017-12" db="EMBL/GenBank/DDBJ databases">
        <title>Sequencing the genomes of 1000 Actinobacteria strains.</title>
        <authorList>
            <person name="Klenk H.-P."/>
        </authorList>
    </citation>
    <scope>NUCLEOTIDE SEQUENCE [LARGE SCALE GENOMIC DNA]</scope>
    <source>
        <strain evidence="3 4">DSM 44489</strain>
    </source>
</reference>
<feature type="region of interest" description="Disordered" evidence="1">
    <location>
        <begin position="300"/>
        <end position="367"/>
    </location>
</feature>
<feature type="transmembrane region" description="Helical" evidence="2">
    <location>
        <begin position="189"/>
        <end position="207"/>
    </location>
</feature>
<accession>A0A2N3V788</accession>
<evidence type="ECO:0000256" key="2">
    <source>
        <dbReference type="SAM" id="Phobius"/>
    </source>
</evidence>
<protein>
    <submittedName>
        <fullName evidence="3">Uncharacterized protein</fullName>
    </submittedName>
</protein>
<feature type="compositionally biased region" description="Low complexity" evidence="1">
    <location>
        <begin position="338"/>
        <end position="349"/>
    </location>
</feature>
<evidence type="ECO:0000313" key="4">
    <source>
        <dbReference type="Proteomes" id="UP000233766"/>
    </source>
</evidence>
<sequence>MTIESGLEDDVSQLAQRVERARGRLAYQFDPALTDALSEDELRAERELAERIREQDREQRWKHTQAMAAASDRSRQTTEAIEKADMRDLLLARKAMASQRRESSPHAKLASLYRHRSWSLKALAGVVGAGMLWSAVNVQQNIAPGGPSDPLFWFSYLLEAMISVCLIIIMVGTNKVAEWGVIDNRRQVALAELALLGLTVTLNTYPYVREGRWYDVAVHAVAPVMIGVALLIHDAVSARYGLAITRATSQVRDLPDPADNILGRQASEGIRLTYTPPMTGAARAEAIAATEPVATTPITREPAWTPTEPVTNGNGRPPEKRKRFGIGKPSSADKATAKKSVPAPVVAPEPVKEPVKTEPATDSVPAARKSAISDIEARVEKAFAEANFGYEAIEPTSIYDTGQFRIAESLEQELNDMREARRQARKERAN</sequence>
<keyword evidence="2" id="KW-0812">Transmembrane</keyword>
<evidence type="ECO:0000313" key="3">
    <source>
        <dbReference type="EMBL" id="PKV77471.1"/>
    </source>
</evidence>
<keyword evidence="2" id="KW-0472">Membrane</keyword>
<dbReference type="AlphaFoldDB" id="A0A2N3V788"/>
<feature type="transmembrane region" description="Helical" evidence="2">
    <location>
        <begin position="118"/>
        <end position="136"/>
    </location>
</feature>